<dbReference type="EC" id="2.7.8.5" evidence="5 16"/>
<dbReference type="InterPro" id="IPR048254">
    <property type="entry name" value="CDP_ALCOHOL_P_TRANSF_CS"/>
</dbReference>
<evidence type="ECO:0000313" key="20">
    <source>
        <dbReference type="Proteomes" id="UP001595528"/>
    </source>
</evidence>
<comment type="catalytic activity">
    <reaction evidence="15">
        <text>a CDP-1,2-diacyl-sn-glycerol + sn-glycerol 3-phosphate = a 1,2-diacyl-sn-glycero-3-phospho-(1'-sn-glycero-3'-phosphate) + CMP + H(+)</text>
        <dbReference type="Rhea" id="RHEA:12593"/>
        <dbReference type="ChEBI" id="CHEBI:15378"/>
        <dbReference type="ChEBI" id="CHEBI:57597"/>
        <dbReference type="ChEBI" id="CHEBI:58332"/>
        <dbReference type="ChEBI" id="CHEBI:60110"/>
        <dbReference type="ChEBI" id="CHEBI:60377"/>
        <dbReference type="EC" id="2.7.8.5"/>
    </reaction>
</comment>
<evidence type="ECO:0000256" key="9">
    <source>
        <dbReference type="ARBA" id="ARBA00022692"/>
    </source>
</evidence>
<comment type="caution">
    <text evidence="19">The sequence shown here is derived from an EMBL/GenBank/DDBJ whole genome shotgun (WGS) entry which is preliminary data.</text>
</comment>
<accession>A0ABV7L5W3</accession>
<proteinExistence type="inferred from homology"/>
<feature type="transmembrane region" description="Helical" evidence="18">
    <location>
        <begin position="33"/>
        <end position="53"/>
    </location>
</feature>
<evidence type="ECO:0000256" key="8">
    <source>
        <dbReference type="ARBA" id="ARBA00022679"/>
    </source>
</evidence>
<evidence type="ECO:0000256" key="16">
    <source>
        <dbReference type="NCBIfam" id="TIGR00560"/>
    </source>
</evidence>
<feature type="transmembrane region" description="Helical" evidence="18">
    <location>
        <begin position="157"/>
        <end position="175"/>
    </location>
</feature>
<dbReference type="RefSeq" id="WP_379904059.1">
    <property type="nucleotide sequence ID" value="NZ_JBHRTR010000034.1"/>
</dbReference>
<protein>
    <recommendedName>
        <fullName evidence="6 16">CDP-diacylglycerol--glycerol-3-phosphate 3-phosphatidyltransferase</fullName>
        <ecNumber evidence="5 16">2.7.8.5</ecNumber>
    </recommendedName>
</protein>
<dbReference type="Pfam" id="PF01066">
    <property type="entry name" value="CDP-OH_P_transf"/>
    <property type="match status" value="1"/>
</dbReference>
<dbReference type="InterPro" id="IPR043130">
    <property type="entry name" value="CDP-OH_PTrfase_TM_dom"/>
</dbReference>
<name>A0ABV7L5W3_9PROT</name>
<dbReference type="InterPro" id="IPR004570">
    <property type="entry name" value="Phosphatidylglycerol_P_synth"/>
</dbReference>
<evidence type="ECO:0000256" key="13">
    <source>
        <dbReference type="ARBA" id="ARBA00023209"/>
    </source>
</evidence>
<evidence type="ECO:0000256" key="14">
    <source>
        <dbReference type="ARBA" id="ARBA00023264"/>
    </source>
</evidence>
<evidence type="ECO:0000256" key="10">
    <source>
        <dbReference type="ARBA" id="ARBA00022989"/>
    </source>
</evidence>
<comment type="similarity">
    <text evidence="4 17">Belongs to the CDP-alcohol phosphatidyltransferase class-I family.</text>
</comment>
<dbReference type="InterPro" id="IPR050324">
    <property type="entry name" value="CDP-alcohol_PTase-I"/>
</dbReference>
<keyword evidence="20" id="KW-1185">Reference proteome</keyword>
<evidence type="ECO:0000313" key="19">
    <source>
        <dbReference type="EMBL" id="MFC3229652.1"/>
    </source>
</evidence>
<dbReference type="GO" id="GO:0008444">
    <property type="term" value="F:CDP-diacylglycerol-glycerol-3-phosphate 3-phosphatidyltransferase activity"/>
    <property type="evidence" value="ECO:0007669"/>
    <property type="project" value="UniProtKB-EC"/>
</dbReference>
<sequence>MRRHIPNLLTLARVLAVVPFCAAFWLPDPAAGWTALVLFAAAAVTDWFDGWLARRWQAQSDFGRWLDPIADKLLVAAALTMLLAKGQLGMASAIAVIIILGREILISGLREFLGQKQVVVAVTGVAKWKTAAQLVAIVLLLLAMTAAGAVLQPAALVLLWIAAALTAWSGADYLAKGLPHLR</sequence>
<evidence type="ECO:0000256" key="12">
    <source>
        <dbReference type="ARBA" id="ARBA00023136"/>
    </source>
</evidence>
<keyword evidence="7" id="KW-0444">Lipid biosynthesis</keyword>
<comment type="pathway">
    <text evidence="3">Lipid metabolism.</text>
</comment>
<dbReference type="EMBL" id="JBHRTR010000034">
    <property type="protein sequence ID" value="MFC3229652.1"/>
    <property type="molecule type" value="Genomic_DNA"/>
</dbReference>
<keyword evidence="12 18" id="KW-0472">Membrane</keyword>
<keyword evidence="11" id="KW-0443">Lipid metabolism</keyword>
<dbReference type="PANTHER" id="PTHR14269">
    <property type="entry name" value="CDP-DIACYLGLYCEROL--GLYCEROL-3-PHOSPHATE 3-PHOSPHATIDYLTRANSFERASE-RELATED"/>
    <property type="match status" value="1"/>
</dbReference>
<evidence type="ECO:0000256" key="17">
    <source>
        <dbReference type="RuleBase" id="RU003750"/>
    </source>
</evidence>
<evidence type="ECO:0000256" key="15">
    <source>
        <dbReference type="ARBA" id="ARBA00048586"/>
    </source>
</evidence>
<dbReference type="PANTHER" id="PTHR14269:SF62">
    <property type="entry name" value="CDP-DIACYLGLYCEROL--GLYCEROL-3-PHOSPHATE 3-PHOSPHATIDYLTRANSFERASE 1, CHLOROPLASTIC"/>
    <property type="match status" value="1"/>
</dbReference>
<keyword evidence="9 18" id="KW-0812">Transmembrane</keyword>
<feature type="transmembrane region" description="Helical" evidence="18">
    <location>
        <begin position="130"/>
        <end position="151"/>
    </location>
</feature>
<evidence type="ECO:0000256" key="6">
    <source>
        <dbReference type="ARBA" id="ARBA00014944"/>
    </source>
</evidence>
<dbReference type="NCBIfam" id="TIGR00560">
    <property type="entry name" value="pgsA"/>
    <property type="match status" value="1"/>
</dbReference>
<gene>
    <name evidence="19" type="primary">pgsA</name>
    <name evidence="19" type="ORF">ACFOGJ_20555</name>
</gene>
<comment type="subcellular location">
    <subcellularLocation>
        <location evidence="1">Membrane</location>
        <topology evidence="1">Multi-pass membrane protein</topology>
    </subcellularLocation>
</comment>
<evidence type="ECO:0000256" key="1">
    <source>
        <dbReference type="ARBA" id="ARBA00004141"/>
    </source>
</evidence>
<keyword evidence="8 17" id="KW-0808">Transferase</keyword>
<keyword evidence="13" id="KW-0594">Phospholipid biosynthesis</keyword>
<keyword evidence="10 18" id="KW-1133">Transmembrane helix</keyword>
<dbReference type="InterPro" id="IPR000462">
    <property type="entry name" value="CDP-OH_P_trans"/>
</dbReference>
<evidence type="ECO:0000256" key="18">
    <source>
        <dbReference type="SAM" id="Phobius"/>
    </source>
</evidence>
<dbReference type="PROSITE" id="PS00379">
    <property type="entry name" value="CDP_ALCOHOL_P_TRANSF"/>
    <property type="match status" value="1"/>
</dbReference>
<evidence type="ECO:0000256" key="11">
    <source>
        <dbReference type="ARBA" id="ARBA00023098"/>
    </source>
</evidence>
<evidence type="ECO:0000256" key="5">
    <source>
        <dbReference type="ARBA" id="ARBA00013170"/>
    </source>
</evidence>
<evidence type="ECO:0000256" key="2">
    <source>
        <dbReference type="ARBA" id="ARBA00005042"/>
    </source>
</evidence>
<dbReference type="PIRSF" id="PIRSF000847">
    <property type="entry name" value="Phos_ph_gly_syn"/>
    <property type="match status" value="1"/>
</dbReference>
<evidence type="ECO:0000256" key="7">
    <source>
        <dbReference type="ARBA" id="ARBA00022516"/>
    </source>
</evidence>
<comment type="pathway">
    <text evidence="2">Phospholipid metabolism; phosphatidylglycerol biosynthesis; phosphatidylglycerol from CDP-diacylglycerol: step 1/2.</text>
</comment>
<evidence type="ECO:0000256" key="4">
    <source>
        <dbReference type="ARBA" id="ARBA00010441"/>
    </source>
</evidence>
<reference evidence="20" key="1">
    <citation type="journal article" date="2019" name="Int. J. Syst. Evol. Microbiol.">
        <title>The Global Catalogue of Microorganisms (GCM) 10K type strain sequencing project: providing services to taxonomists for standard genome sequencing and annotation.</title>
        <authorList>
            <consortium name="The Broad Institute Genomics Platform"/>
            <consortium name="The Broad Institute Genome Sequencing Center for Infectious Disease"/>
            <person name="Wu L."/>
            <person name="Ma J."/>
        </authorList>
    </citation>
    <scope>NUCLEOTIDE SEQUENCE [LARGE SCALE GENOMIC DNA]</scope>
    <source>
        <strain evidence="20">KCTC 42964</strain>
    </source>
</reference>
<evidence type="ECO:0000256" key="3">
    <source>
        <dbReference type="ARBA" id="ARBA00005189"/>
    </source>
</evidence>
<dbReference type="Gene3D" id="1.20.120.1760">
    <property type="match status" value="1"/>
</dbReference>
<feature type="transmembrane region" description="Helical" evidence="18">
    <location>
        <begin position="65"/>
        <end position="84"/>
    </location>
</feature>
<keyword evidence="14" id="KW-1208">Phospholipid metabolism</keyword>
<dbReference type="Proteomes" id="UP001595528">
    <property type="component" value="Unassembled WGS sequence"/>
</dbReference>
<organism evidence="19 20">
    <name type="scientific">Marinibaculum pumilum</name>
    <dbReference type="NCBI Taxonomy" id="1766165"/>
    <lineage>
        <taxon>Bacteria</taxon>
        <taxon>Pseudomonadati</taxon>
        <taxon>Pseudomonadota</taxon>
        <taxon>Alphaproteobacteria</taxon>
        <taxon>Rhodospirillales</taxon>
        <taxon>Rhodospirillaceae</taxon>
        <taxon>Marinibaculum</taxon>
    </lineage>
</organism>